<sequence length="841" mass="83730">MSAPVVRVTLRGLWFRRRRLVGLFVAVFLGVAFLAGILGLSATMTDAIDTSYQTANRGVDAIVRSGTEVASGADEIRGPIPVSVLDAVRSAPGVADAQAEAKGAATITGADGKLVTGLGPRDAGTWIADAALNPWRIVAGSAPRGPADIVIDRASATAGHLTPGSTTTVYAPDPVRVTVTGIATYGGQDANGGSSYVAFTLAGAQRYLLGDSGAVSDIVVRADTGVAEDSLVAAIGAALPDGVEAVGGRQATRDQIATVDDGFLKFFKAFLDIFAGIALLVAALSIHNTFSVVAAGRARELALLRVLGARRSQALRGLVLEAAVLGLVGSVAGVAAGYGMAAGLKGAFAGLGLPLPLHGVVFTVADALIAVGVGVVVTVVATLSTAVRASRTPPLAALTAVAVDTSAASRARPVAGLAVTAAGAAGTAFGAAGSSDVVTGVAAVATLVGLIILGPATCAWAARAAGRFLGGANRVNARIAQRNVLRSPARVASAGAALMVGVALVAMFAVIGASISASTTGTLGAMFTGDLVVSGGGSAYGNSGFSPQVATRVAAVPGVGTAAGVGTGQARIAGTAQTVTVADPVALARAFTIAAGAGRLAVSRTVAEEHGWHTGSRVDVTFVDGRTETLPIGALYRPTAPLSDYIVPADVWSAHNPRQLVSAVYVVTTPGADTGAVRAAVTSIAGEYGGLAVAGRAKFVDDTVAGASTLLNVVYVMLALAVVIAILGIANTLALAVAERYREIGLLRAVGAGRAQVRRIIQWEALLTAALGTVSGTVLGVFFGWALSSTTSNSGGGEVFAVPWVRIALIVLIGALAGLVAGSRPARRAARLDPLVAIASE</sequence>
<organism evidence="9 10">
    <name type="scientific">Rugosimonospora africana</name>
    <dbReference type="NCBI Taxonomy" id="556532"/>
    <lineage>
        <taxon>Bacteria</taxon>
        <taxon>Bacillati</taxon>
        <taxon>Actinomycetota</taxon>
        <taxon>Actinomycetes</taxon>
        <taxon>Micromonosporales</taxon>
        <taxon>Micromonosporaceae</taxon>
        <taxon>Rugosimonospora</taxon>
    </lineage>
</organism>
<feature type="transmembrane region" description="Helical" evidence="7">
    <location>
        <begin position="713"/>
        <end position="738"/>
    </location>
</feature>
<dbReference type="InterPro" id="IPR003838">
    <property type="entry name" value="ABC3_permease_C"/>
</dbReference>
<name>A0A8J3QVV6_9ACTN</name>
<feature type="transmembrane region" description="Helical" evidence="7">
    <location>
        <begin position="491"/>
        <end position="513"/>
    </location>
</feature>
<evidence type="ECO:0000256" key="4">
    <source>
        <dbReference type="ARBA" id="ARBA00022989"/>
    </source>
</evidence>
<dbReference type="Proteomes" id="UP000642748">
    <property type="component" value="Unassembled WGS sequence"/>
</dbReference>
<feature type="domain" description="ABC3 transporter permease C-terminal" evidence="8">
    <location>
        <begin position="716"/>
        <end position="834"/>
    </location>
</feature>
<dbReference type="PANTHER" id="PTHR30572">
    <property type="entry name" value="MEMBRANE COMPONENT OF TRANSPORTER-RELATED"/>
    <property type="match status" value="1"/>
</dbReference>
<evidence type="ECO:0000313" key="9">
    <source>
        <dbReference type="EMBL" id="GIH16775.1"/>
    </source>
</evidence>
<evidence type="ECO:0000256" key="7">
    <source>
        <dbReference type="SAM" id="Phobius"/>
    </source>
</evidence>
<feature type="transmembrane region" description="Helical" evidence="7">
    <location>
        <begin position="273"/>
        <end position="296"/>
    </location>
</feature>
<feature type="transmembrane region" description="Helical" evidence="7">
    <location>
        <begin position="360"/>
        <end position="383"/>
    </location>
</feature>
<evidence type="ECO:0000256" key="1">
    <source>
        <dbReference type="ARBA" id="ARBA00004651"/>
    </source>
</evidence>
<accession>A0A8J3QVV6</accession>
<feature type="transmembrane region" description="Helical" evidence="7">
    <location>
        <begin position="765"/>
        <end position="787"/>
    </location>
</feature>
<keyword evidence="2" id="KW-1003">Cell membrane</keyword>
<dbReference type="Pfam" id="PF02687">
    <property type="entry name" value="FtsX"/>
    <property type="match status" value="2"/>
</dbReference>
<feature type="transmembrane region" description="Helical" evidence="7">
    <location>
        <begin position="799"/>
        <end position="821"/>
    </location>
</feature>
<keyword evidence="5 7" id="KW-0472">Membrane</keyword>
<proteinExistence type="inferred from homology"/>
<gene>
    <name evidence="9" type="ORF">Raf01_49470</name>
</gene>
<dbReference type="AlphaFoldDB" id="A0A8J3QVV6"/>
<dbReference type="InterPro" id="IPR050250">
    <property type="entry name" value="Macrolide_Exporter_MacB"/>
</dbReference>
<protein>
    <submittedName>
        <fullName evidence="9">ABC transporter substrate-binding protein</fullName>
    </submittedName>
</protein>
<evidence type="ECO:0000313" key="10">
    <source>
        <dbReference type="Proteomes" id="UP000642748"/>
    </source>
</evidence>
<keyword evidence="3 7" id="KW-0812">Transmembrane</keyword>
<evidence type="ECO:0000256" key="5">
    <source>
        <dbReference type="ARBA" id="ARBA00023136"/>
    </source>
</evidence>
<feature type="transmembrane region" description="Helical" evidence="7">
    <location>
        <begin position="438"/>
        <end position="462"/>
    </location>
</feature>
<dbReference type="PANTHER" id="PTHR30572:SF4">
    <property type="entry name" value="ABC TRANSPORTER PERMEASE YTRF"/>
    <property type="match status" value="1"/>
</dbReference>
<evidence type="ECO:0000256" key="2">
    <source>
        <dbReference type="ARBA" id="ARBA00022475"/>
    </source>
</evidence>
<evidence type="ECO:0000256" key="6">
    <source>
        <dbReference type="ARBA" id="ARBA00038076"/>
    </source>
</evidence>
<dbReference type="EMBL" id="BONZ01000046">
    <property type="protein sequence ID" value="GIH16775.1"/>
    <property type="molecule type" value="Genomic_DNA"/>
</dbReference>
<comment type="caution">
    <text evidence="9">The sequence shown here is derived from an EMBL/GenBank/DDBJ whole genome shotgun (WGS) entry which is preliminary data.</text>
</comment>
<feature type="transmembrane region" description="Helical" evidence="7">
    <location>
        <begin position="20"/>
        <end position="42"/>
    </location>
</feature>
<dbReference type="RefSeq" id="WP_203920352.1">
    <property type="nucleotide sequence ID" value="NZ_BONZ01000046.1"/>
</dbReference>
<dbReference type="GO" id="GO:0005886">
    <property type="term" value="C:plasma membrane"/>
    <property type="evidence" value="ECO:0007669"/>
    <property type="project" value="UniProtKB-SubCell"/>
</dbReference>
<reference evidence="9" key="1">
    <citation type="submission" date="2021-01" db="EMBL/GenBank/DDBJ databases">
        <title>Whole genome shotgun sequence of Rugosimonospora africana NBRC 104875.</title>
        <authorList>
            <person name="Komaki H."/>
            <person name="Tamura T."/>
        </authorList>
    </citation>
    <scope>NUCLEOTIDE SEQUENCE</scope>
    <source>
        <strain evidence="9">NBRC 104875</strain>
    </source>
</reference>
<keyword evidence="4 7" id="KW-1133">Transmembrane helix</keyword>
<dbReference type="GO" id="GO:0022857">
    <property type="term" value="F:transmembrane transporter activity"/>
    <property type="evidence" value="ECO:0007669"/>
    <property type="project" value="TreeGrafter"/>
</dbReference>
<feature type="transmembrane region" description="Helical" evidence="7">
    <location>
        <begin position="414"/>
        <end position="432"/>
    </location>
</feature>
<keyword evidence="10" id="KW-1185">Reference proteome</keyword>
<evidence type="ECO:0000259" key="8">
    <source>
        <dbReference type="Pfam" id="PF02687"/>
    </source>
</evidence>
<comment type="similarity">
    <text evidence="6">Belongs to the ABC-4 integral membrane protein family.</text>
</comment>
<comment type="subcellular location">
    <subcellularLocation>
        <location evidence="1">Cell membrane</location>
        <topology evidence="1">Multi-pass membrane protein</topology>
    </subcellularLocation>
</comment>
<feature type="transmembrane region" description="Helical" evidence="7">
    <location>
        <begin position="317"/>
        <end position="340"/>
    </location>
</feature>
<feature type="domain" description="ABC3 transporter permease C-terminal" evidence="8">
    <location>
        <begin position="273"/>
        <end position="394"/>
    </location>
</feature>
<evidence type="ECO:0000256" key="3">
    <source>
        <dbReference type="ARBA" id="ARBA00022692"/>
    </source>
</evidence>